<dbReference type="GO" id="GO:0044423">
    <property type="term" value="C:virion component"/>
    <property type="evidence" value="ECO:0007669"/>
    <property type="project" value="UniProtKB-KW"/>
</dbReference>
<name>A0A7U3NIE7_ADE41</name>
<dbReference type="SUPFAM" id="SSF52540">
    <property type="entry name" value="P-loop containing nucleoside triphosphate hydrolases"/>
    <property type="match status" value="1"/>
</dbReference>
<keyword evidence="7" id="KW-0805">Transcription regulation</keyword>
<dbReference type="GO" id="GO:0003677">
    <property type="term" value="F:DNA binding"/>
    <property type="evidence" value="ECO:0007669"/>
    <property type="project" value="UniProtKB-KW"/>
</dbReference>
<dbReference type="GO" id="GO:0005524">
    <property type="term" value="F:ATP binding"/>
    <property type="evidence" value="ECO:0007669"/>
    <property type="project" value="UniProtKB-KW"/>
</dbReference>
<organismHost>
    <name type="scientific">Homo sapiens</name>
    <name type="common">Human</name>
    <dbReference type="NCBI Taxonomy" id="9606"/>
</organismHost>
<dbReference type="Pfam" id="PF02456">
    <property type="entry name" value="Adeno_IVa2"/>
    <property type="match status" value="1"/>
</dbReference>
<keyword evidence="8" id="KW-0238">DNA-binding</keyword>
<keyword evidence="1" id="KW-0597">Phosphoprotein</keyword>
<evidence type="ECO:0000256" key="10">
    <source>
        <dbReference type="ARBA" id="ARBA00023163"/>
    </source>
</evidence>
<organism evidence="12">
    <name type="scientific">Human adenovirus F serotype 41</name>
    <name type="common">HAdV-41</name>
    <name type="synonym">Human adenovirus 41</name>
    <dbReference type="NCBI Taxonomy" id="10524"/>
    <lineage>
        <taxon>Viruses</taxon>
        <taxon>Varidnaviria</taxon>
        <taxon>Bamfordvirae</taxon>
        <taxon>Preplasmiviricota</taxon>
        <taxon>Polisuviricotina</taxon>
        <taxon>Pharingeaviricetes</taxon>
        <taxon>Rowavirales</taxon>
        <taxon>Adenoviridae</taxon>
        <taxon>Mastadenovirus</taxon>
        <taxon>Mastadenovirus faecale</taxon>
        <taxon>Human mastadenovirus F</taxon>
    </lineage>
</organism>
<keyword evidence="6" id="KW-0946">Virion</keyword>
<keyword evidence="9" id="KW-0010">Activator</keyword>
<evidence type="ECO:0000256" key="2">
    <source>
        <dbReference type="ARBA" id="ARBA00022562"/>
    </source>
</evidence>
<dbReference type="InterPro" id="IPR003389">
    <property type="entry name" value="Adeno_IVa2"/>
</dbReference>
<evidence type="ECO:0000256" key="3">
    <source>
        <dbReference type="ARBA" id="ARBA00022612"/>
    </source>
</evidence>
<dbReference type="InterPro" id="IPR027417">
    <property type="entry name" value="P-loop_NTPase"/>
</dbReference>
<evidence type="ECO:0000256" key="5">
    <source>
        <dbReference type="ARBA" id="ARBA00022840"/>
    </source>
</evidence>
<keyword evidence="2" id="KW-1048">Host nucleus</keyword>
<evidence type="ECO:0000256" key="7">
    <source>
        <dbReference type="ARBA" id="ARBA00023015"/>
    </source>
</evidence>
<keyword evidence="5" id="KW-0067">ATP-binding</keyword>
<keyword evidence="4" id="KW-0547">Nucleotide-binding</keyword>
<dbReference type="Proteomes" id="UP000593660">
    <property type="component" value="Segment"/>
</dbReference>
<dbReference type="EMBL" id="MT790999">
    <property type="protein sequence ID" value="QOV03174.1"/>
    <property type="molecule type" value="Genomic_DNA"/>
</dbReference>
<reference evidence="12" key="1">
    <citation type="submission" date="2020-07" db="EMBL/GenBank/DDBJ databases">
        <title>Whole genomic analysis of two potential novel Human mastadenovirus species C recombinants in Brazil.</title>
        <authorList>
            <person name="Tahmasebi R."/>
            <person name="da-Costa A.C."/>
            <person name="Watanabe A.S.A."/>
            <person name="Tinker R."/>
            <person name="Milagres F.A.P."/>
            <person name="Sayao-Lobato M.C.A.B."/>
            <person name="Teles Md.A.R."/>
            <person name="Brustulin R."/>
            <person name="Chagas R.T."/>
            <person name="Alves Soares C.V.D."/>
            <person name="Villanova F."/>
            <person name="Deng X."/>
            <person name="Delwart E.L."/>
            <person name="Leal E.S."/>
            <person name="Luchs A."/>
            <person name="Sabino E.C."/>
        </authorList>
    </citation>
    <scope>NUCLEOTIDE SEQUENCE [LARGE SCALE GENOMIC DNA]</scope>
    <source>
        <strain evidence="12">119-Araguaina</strain>
    </source>
</reference>
<protein>
    <submittedName>
        <fullName evidence="12">Encapsidation protein IVa2</fullName>
    </submittedName>
</protein>
<evidence type="ECO:0000256" key="1">
    <source>
        <dbReference type="ARBA" id="ARBA00022553"/>
    </source>
</evidence>
<evidence type="ECO:0000313" key="12">
    <source>
        <dbReference type="EMBL" id="QOV03174.1"/>
    </source>
</evidence>
<evidence type="ECO:0000256" key="11">
    <source>
        <dbReference type="ARBA" id="ARBA00023219"/>
    </source>
</evidence>
<keyword evidence="11" id="KW-0231">Viral genome packaging</keyword>
<proteinExistence type="predicted"/>
<evidence type="ECO:0000256" key="6">
    <source>
        <dbReference type="ARBA" id="ARBA00022844"/>
    </source>
</evidence>
<evidence type="ECO:0000256" key="9">
    <source>
        <dbReference type="ARBA" id="ARBA00023159"/>
    </source>
</evidence>
<evidence type="ECO:0000256" key="4">
    <source>
        <dbReference type="ARBA" id="ARBA00022741"/>
    </source>
</evidence>
<keyword evidence="10" id="KW-0804">Transcription</keyword>
<sequence length="347" mass="39425">MTMADGLKPLKHFRNLEELLSLGGERLLQDLVRENQHVRSMMNEVTPLLREDGSCSSLNYQLQPVIGVIYGPTGCGKSQLLRNLLSSQLINPPPACILPNLIELEMLPPSEIKAWEMQMGEGNYAPGPEGTIIPQSGTLLPRFVKMAYDELTLEQNYDVSHPNNIFAKAAAKGPIAIIMDECMENLGGHKGVSKFFHAFPSKLHDKFPKCTGYTVLVVLHNMNPRLALGGNIANLIKLGRMHLISPRMHPSQLNRFVNTFTKGLPLAISLLLKDIFQFHAQKPCYDWIIYNTTPEHDALQWSYLHPRDGLMPMYLNIQAHLYRVLENIHKVLNDRDRWSRAYRKRNK</sequence>
<accession>A0A7U3NIE7</accession>
<evidence type="ECO:0000256" key="8">
    <source>
        <dbReference type="ARBA" id="ARBA00023125"/>
    </source>
</evidence>
<keyword evidence="3" id="KW-1188">Viral release from host cell</keyword>
<dbReference type="GO" id="GO:0019073">
    <property type="term" value="P:viral DNA genome packaging"/>
    <property type="evidence" value="ECO:0007669"/>
    <property type="project" value="InterPro"/>
</dbReference>